<dbReference type="KEGG" id="sva:SVA_1794"/>
<evidence type="ECO:0000313" key="1">
    <source>
        <dbReference type="EMBL" id="BAU48348.1"/>
    </source>
</evidence>
<dbReference type="EMBL" id="AP014936">
    <property type="protein sequence ID" value="BAU48348.1"/>
    <property type="molecule type" value="Genomic_DNA"/>
</dbReference>
<accession>A0A1B4V486</accession>
<dbReference type="RefSeq" id="WP_096460869.1">
    <property type="nucleotide sequence ID" value="NZ_AP014936.1"/>
</dbReference>
<sequence>MTDRTPTAPASPARRLFLFESTALSLSGVAVALLAGTPRLAAGSNAEAANDIRILNAALAAEREAVAAYQVGAESGLLKKPALQTATQFQGHHKAHADVLAATIRKLGGSAAEPPARYDFPVDRLRSQSDVLQFAAKLERGAVTAYANAIPKFADRDLSHAAASILSDEAMHWAVLRQVLGLDPVPGAFFA</sequence>
<dbReference type="InterPro" id="IPR012347">
    <property type="entry name" value="Ferritin-like"/>
</dbReference>
<dbReference type="Pfam" id="PF13668">
    <property type="entry name" value="Ferritin_2"/>
    <property type="match status" value="1"/>
</dbReference>
<gene>
    <name evidence="1" type="ORF">SVA_1794</name>
</gene>
<dbReference type="PROSITE" id="PS51318">
    <property type="entry name" value="TAT"/>
    <property type="match status" value="1"/>
</dbReference>
<protein>
    <submittedName>
        <fullName evidence="1">Ferritin</fullName>
    </submittedName>
</protein>
<dbReference type="OrthoDB" id="7571942at2"/>
<reference evidence="1 2" key="1">
    <citation type="submission" date="2015-08" db="EMBL/GenBank/DDBJ databases">
        <title>Complete genome sequence of Sulfurifustis variabilis.</title>
        <authorList>
            <person name="Miura A."/>
            <person name="Kojima H."/>
            <person name="Fukui M."/>
        </authorList>
    </citation>
    <scope>NUCLEOTIDE SEQUENCE [LARGE SCALE GENOMIC DNA]</scope>
    <source>
        <strain evidence="2">skN76</strain>
    </source>
</reference>
<proteinExistence type="predicted"/>
<dbReference type="Proteomes" id="UP000218899">
    <property type="component" value="Chromosome"/>
</dbReference>
<name>A0A1B4V486_9GAMM</name>
<dbReference type="AlphaFoldDB" id="A0A1B4V486"/>
<keyword evidence="2" id="KW-1185">Reference proteome</keyword>
<dbReference type="Gene3D" id="1.20.1260.10">
    <property type="match status" value="1"/>
</dbReference>
<dbReference type="InterPro" id="IPR009078">
    <property type="entry name" value="Ferritin-like_SF"/>
</dbReference>
<evidence type="ECO:0000313" key="2">
    <source>
        <dbReference type="Proteomes" id="UP000218899"/>
    </source>
</evidence>
<dbReference type="CDD" id="cd00657">
    <property type="entry name" value="Ferritin_like"/>
    <property type="match status" value="1"/>
</dbReference>
<dbReference type="InterPro" id="IPR006311">
    <property type="entry name" value="TAT_signal"/>
</dbReference>
<dbReference type="SUPFAM" id="SSF47240">
    <property type="entry name" value="Ferritin-like"/>
    <property type="match status" value="1"/>
</dbReference>
<organism evidence="1 2">
    <name type="scientific">Sulfurifustis variabilis</name>
    <dbReference type="NCBI Taxonomy" id="1675686"/>
    <lineage>
        <taxon>Bacteria</taxon>
        <taxon>Pseudomonadati</taxon>
        <taxon>Pseudomonadota</taxon>
        <taxon>Gammaproteobacteria</taxon>
        <taxon>Acidiferrobacterales</taxon>
        <taxon>Acidiferrobacteraceae</taxon>
        <taxon>Sulfurifustis</taxon>
    </lineage>
</organism>